<feature type="non-terminal residue" evidence="1">
    <location>
        <position position="105"/>
    </location>
</feature>
<organism evidence="1">
    <name type="scientific">marine sediment metagenome</name>
    <dbReference type="NCBI Taxonomy" id="412755"/>
    <lineage>
        <taxon>unclassified sequences</taxon>
        <taxon>metagenomes</taxon>
        <taxon>ecological metagenomes</taxon>
    </lineage>
</organism>
<dbReference type="EMBL" id="BARV01034423">
    <property type="protein sequence ID" value="GAI58692.1"/>
    <property type="molecule type" value="Genomic_DNA"/>
</dbReference>
<comment type="caution">
    <text evidence="1">The sequence shown here is derived from an EMBL/GenBank/DDBJ whole genome shotgun (WGS) entry which is preliminary data.</text>
</comment>
<reference evidence="1" key="1">
    <citation type="journal article" date="2014" name="Front. Microbiol.">
        <title>High frequency of phylogenetically diverse reductive dehalogenase-homologous genes in deep subseafloor sedimentary metagenomes.</title>
        <authorList>
            <person name="Kawai M."/>
            <person name="Futagami T."/>
            <person name="Toyoda A."/>
            <person name="Takaki Y."/>
            <person name="Nishi S."/>
            <person name="Hori S."/>
            <person name="Arai W."/>
            <person name="Tsubouchi T."/>
            <person name="Morono Y."/>
            <person name="Uchiyama I."/>
            <person name="Ito T."/>
            <person name="Fujiyama A."/>
            <person name="Inagaki F."/>
            <person name="Takami H."/>
        </authorList>
    </citation>
    <scope>NUCLEOTIDE SEQUENCE</scope>
    <source>
        <strain evidence="1">Expedition CK06-06</strain>
    </source>
</reference>
<name>X1PR14_9ZZZZ</name>
<protein>
    <submittedName>
        <fullName evidence="1">Uncharacterized protein</fullName>
    </submittedName>
</protein>
<accession>X1PR14</accession>
<evidence type="ECO:0000313" key="1">
    <source>
        <dbReference type="EMBL" id="GAI58692.1"/>
    </source>
</evidence>
<sequence length="105" mass="11918">MNLSISKKRPSLFCIFILLFVFFMFQQVQSFTLENILSYAFPSSLVVSPKGDLVAWVFNWQGKRNIWAAKAPEYKARQLTAHSLDDGQELGGLAFDQEGKIIKGE</sequence>
<proteinExistence type="predicted"/>
<gene>
    <name evidence="1" type="ORF">S06H3_53915</name>
</gene>
<dbReference type="AlphaFoldDB" id="X1PR14"/>